<accession>A0A4W5LNM5</accession>
<dbReference type="PANTHER" id="PTHR17224:SF1">
    <property type="entry name" value="PEPTIDYL-TRNA HYDROLASE"/>
    <property type="match status" value="1"/>
</dbReference>
<name>A0A4W5LNM5_9TELE</name>
<dbReference type="SUPFAM" id="SSF53178">
    <property type="entry name" value="Peptidyl-tRNA hydrolase-like"/>
    <property type="match status" value="1"/>
</dbReference>
<proteinExistence type="inferred from homology"/>
<dbReference type="FunFam" id="3.40.50.1470:FF:000001">
    <property type="entry name" value="Peptidyl-tRNA hydrolase"/>
    <property type="match status" value="1"/>
</dbReference>
<dbReference type="HAMAP" id="MF_00083">
    <property type="entry name" value="Pept_tRNA_hydro_bact"/>
    <property type="match status" value="1"/>
</dbReference>
<comment type="catalytic activity">
    <reaction evidence="6">
        <text>an N-acyl-L-alpha-aminoacyl-tRNA + H2O = an N-acyl-L-amino acid + a tRNA + H(+)</text>
        <dbReference type="Rhea" id="RHEA:54448"/>
        <dbReference type="Rhea" id="RHEA-COMP:10123"/>
        <dbReference type="Rhea" id="RHEA-COMP:13883"/>
        <dbReference type="ChEBI" id="CHEBI:15377"/>
        <dbReference type="ChEBI" id="CHEBI:15378"/>
        <dbReference type="ChEBI" id="CHEBI:59874"/>
        <dbReference type="ChEBI" id="CHEBI:78442"/>
        <dbReference type="ChEBI" id="CHEBI:138191"/>
        <dbReference type="EC" id="3.1.1.29"/>
    </reaction>
</comment>
<dbReference type="CDD" id="cd00462">
    <property type="entry name" value="PTH"/>
    <property type="match status" value="1"/>
</dbReference>
<keyword evidence="2" id="KW-0820">tRNA-binding</keyword>
<reference evidence="9" key="1">
    <citation type="submission" date="2018-06" db="EMBL/GenBank/DDBJ databases">
        <title>Genome assembly of Danube salmon.</title>
        <authorList>
            <person name="Macqueen D.J."/>
            <person name="Gundappa M.K."/>
        </authorList>
    </citation>
    <scope>NUCLEOTIDE SEQUENCE [LARGE SCALE GENOMIC DNA]</scope>
</reference>
<dbReference type="STRING" id="62062.ENSHHUP00000026830"/>
<evidence type="ECO:0000256" key="2">
    <source>
        <dbReference type="ARBA" id="ARBA00022555"/>
    </source>
</evidence>
<dbReference type="PROSITE" id="PS01196">
    <property type="entry name" value="PEPT_TRNA_HYDROL_2"/>
    <property type="match status" value="1"/>
</dbReference>
<evidence type="ECO:0000256" key="7">
    <source>
        <dbReference type="RuleBase" id="RU004320"/>
    </source>
</evidence>
<keyword evidence="3 6" id="KW-0378">Hydrolase</keyword>
<evidence type="ECO:0000256" key="1">
    <source>
        <dbReference type="ARBA" id="ARBA00013260"/>
    </source>
</evidence>
<dbReference type="EC" id="3.1.1.29" evidence="1 6"/>
<protein>
    <recommendedName>
        <fullName evidence="1 6">Peptidyl-tRNA hydrolase</fullName>
        <ecNumber evidence="1 6">3.1.1.29</ecNumber>
    </recommendedName>
</protein>
<dbReference type="PANTHER" id="PTHR17224">
    <property type="entry name" value="PEPTIDYL-TRNA HYDROLASE"/>
    <property type="match status" value="1"/>
</dbReference>
<dbReference type="GeneTree" id="ENSGT00390000004247"/>
<reference evidence="8" key="2">
    <citation type="submission" date="2025-08" db="UniProtKB">
        <authorList>
            <consortium name="Ensembl"/>
        </authorList>
    </citation>
    <scope>IDENTIFICATION</scope>
</reference>
<dbReference type="GO" id="GO:0004045">
    <property type="term" value="F:peptidyl-tRNA hydrolase activity"/>
    <property type="evidence" value="ECO:0007669"/>
    <property type="project" value="UniProtKB-EC"/>
</dbReference>
<dbReference type="PROSITE" id="PS01195">
    <property type="entry name" value="PEPT_TRNA_HYDROL_1"/>
    <property type="match status" value="1"/>
</dbReference>
<keyword evidence="4" id="KW-0694">RNA-binding</keyword>
<evidence type="ECO:0000256" key="5">
    <source>
        <dbReference type="ARBA" id="ARBA00038063"/>
    </source>
</evidence>
<dbReference type="NCBIfam" id="TIGR00447">
    <property type="entry name" value="pth"/>
    <property type="match status" value="1"/>
</dbReference>
<dbReference type="InterPro" id="IPR001328">
    <property type="entry name" value="Pept_tRNA_hydro"/>
</dbReference>
<dbReference type="GO" id="GO:0000049">
    <property type="term" value="F:tRNA binding"/>
    <property type="evidence" value="ECO:0007669"/>
    <property type="project" value="UniProtKB-KW"/>
</dbReference>
<keyword evidence="9" id="KW-1185">Reference proteome</keyword>
<reference evidence="8" key="3">
    <citation type="submission" date="2025-09" db="UniProtKB">
        <authorList>
            <consortium name="Ensembl"/>
        </authorList>
    </citation>
    <scope>IDENTIFICATION</scope>
</reference>
<comment type="similarity">
    <text evidence="5 7">Belongs to the PTH family.</text>
</comment>
<evidence type="ECO:0000256" key="4">
    <source>
        <dbReference type="ARBA" id="ARBA00022884"/>
    </source>
</evidence>
<organism evidence="8 9">
    <name type="scientific">Hucho hucho</name>
    <name type="common">huchen</name>
    <dbReference type="NCBI Taxonomy" id="62062"/>
    <lineage>
        <taxon>Eukaryota</taxon>
        <taxon>Metazoa</taxon>
        <taxon>Chordata</taxon>
        <taxon>Craniata</taxon>
        <taxon>Vertebrata</taxon>
        <taxon>Euteleostomi</taxon>
        <taxon>Actinopterygii</taxon>
        <taxon>Neopterygii</taxon>
        <taxon>Teleostei</taxon>
        <taxon>Protacanthopterygii</taxon>
        <taxon>Salmoniformes</taxon>
        <taxon>Salmonidae</taxon>
        <taxon>Salmoninae</taxon>
        <taxon>Hucho</taxon>
    </lineage>
</organism>
<evidence type="ECO:0000256" key="3">
    <source>
        <dbReference type="ARBA" id="ARBA00022801"/>
    </source>
</evidence>
<evidence type="ECO:0000313" key="8">
    <source>
        <dbReference type="Ensembl" id="ENSHHUP00000026830.1"/>
    </source>
</evidence>
<dbReference type="AlphaFoldDB" id="A0A4W5LNM5"/>
<dbReference type="Ensembl" id="ENSHHUT00000027888.1">
    <property type="protein sequence ID" value="ENSHHUP00000026830.1"/>
    <property type="gene ID" value="ENSHHUG00000016987.1"/>
</dbReference>
<dbReference type="Gene3D" id="3.40.50.1470">
    <property type="entry name" value="Peptidyl-tRNA hydrolase"/>
    <property type="match status" value="1"/>
</dbReference>
<dbReference type="Proteomes" id="UP000314982">
    <property type="component" value="Unassembled WGS sequence"/>
</dbReference>
<evidence type="ECO:0000256" key="6">
    <source>
        <dbReference type="RuleBase" id="RU000673"/>
    </source>
</evidence>
<evidence type="ECO:0000313" key="9">
    <source>
        <dbReference type="Proteomes" id="UP000314982"/>
    </source>
</evidence>
<sequence length="205" mass="22182">RYGSGFSLGPTNMSAIRLVVGLGNPGPEYEKTRHNAGFWLVDELAWQHKAPLRSEGKYFGDVSRAALPAGDLWLLKPMTYMNLSGQAVGALARFYKITPEEILVVHDELDLAPGVARLKQGGGHGGHNGLKDIIAKLGSPNFWRLRIGIGHPGDRNEVANFVLKKARAEEQQAIDDAIAKSLQVMPDVLAGNIPGAMKTLHTVAK</sequence>
<dbReference type="InterPro" id="IPR018171">
    <property type="entry name" value="Pept_tRNA_hydro_CS"/>
</dbReference>
<dbReference type="Pfam" id="PF01195">
    <property type="entry name" value="Pept_tRNA_hydro"/>
    <property type="match status" value="1"/>
</dbReference>
<dbReference type="InterPro" id="IPR036416">
    <property type="entry name" value="Pept_tRNA_hydro_sf"/>
</dbReference>